<gene>
    <name evidence="1" type="ORF">PES01_22830</name>
</gene>
<dbReference type="AlphaFoldDB" id="A0A510XWR4"/>
<dbReference type="OrthoDB" id="6902230at2"/>
<dbReference type="EMBL" id="BJUM01000020">
    <property type="protein sequence ID" value="GEK55438.1"/>
    <property type="molecule type" value="Genomic_DNA"/>
</dbReference>
<sequence length="262" mass="29820">MKNNDFLDVYPTYESDIDKAYRAGHAVSSLIPTGAAIYESIVTNPTQKRTKLWMEQVISKLAELDESNKIDIKELSNRPEFSATFLKVLQEVEISSQREKLTFLANFVVNTALDSDIGEDLLFIMTDCLKTITPSHIQALKLYTHPVCFDERFVQIHNYTCMGQSGGFTHLKTNSAPEELAKIFYTDKSINVMATNINLEETQLFWQLIHKNISLLNFVELKEQIHKTKIPSYKGYGEKTFKVTLNCSPTSLGKKLLKLITP</sequence>
<evidence type="ECO:0000313" key="2">
    <source>
        <dbReference type="Proteomes" id="UP000321419"/>
    </source>
</evidence>
<name>A0A510XWR4_9GAMM</name>
<dbReference type="Proteomes" id="UP000321419">
    <property type="component" value="Unassembled WGS sequence"/>
</dbReference>
<reference evidence="1 2" key="1">
    <citation type="submission" date="2019-07" db="EMBL/GenBank/DDBJ databases">
        <title>Whole genome shotgun sequence of Pseudoalteromonas espejiana NBRC 102222.</title>
        <authorList>
            <person name="Hosoyama A."/>
            <person name="Uohara A."/>
            <person name="Ohji S."/>
            <person name="Ichikawa N."/>
        </authorList>
    </citation>
    <scope>NUCLEOTIDE SEQUENCE [LARGE SCALE GENOMIC DNA]</scope>
    <source>
        <strain evidence="1 2">NBRC 102222</strain>
    </source>
</reference>
<proteinExistence type="predicted"/>
<organism evidence="1 2">
    <name type="scientific">Pseudoalteromonas espejiana</name>
    <dbReference type="NCBI Taxonomy" id="28107"/>
    <lineage>
        <taxon>Bacteria</taxon>
        <taxon>Pseudomonadati</taxon>
        <taxon>Pseudomonadota</taxon>
        <taxon>Gammaproteobacteria</taxon>
        <taxon>Alteromonadales</taxon>
        <taxon>Pseudoalteromonadaceae</taxon>
        <taxon>Pseudoalteromonas</taxon>
    </lineage>
</organism>
<dbReference type="RefSeq" id="WP_089348062.1">
    <property type="nucleotide sequence ID" value="NZ_BJUM01000020.1"/>
</dbReference>
<protein>
    <submittedName>
        <fullName evidence="1">Uncharacterized protein</fullName>
    </submittedName>
</protein>
<comment type="caution">
    <text evidence="1">The sequence shown here is derived from an EMBL/GenBank/DDBJ whole genome shotgun (WGS) entry which is preliminary data.</text>
</comment>
<accession>A0A510XWR4</accession>
<evidence type="ECO:0000313" key="1">
    <source>
        <dbReference type="EMBL" id="GEK55438.1"/>
    </source>
</evidence>
<keyword evidence="2" id="KW-1185">Reference proteome</keyword>